<organism evidence="3 4">
    <name type="scientific">Budvicia aquatica</name>
    <dbReference type="NCBI Taxonomy" id="82979"/>
    <lineage>
        <taxon>Bacteria</taxon>
        <taxon>Pseudomonadati</taxon>
        <taxon>Pseudomonadota</taxon>
        <taxon>Gammaproteobacteria</taxon>
        <taxon>Enterobacterales</taxon>
        <taxon>Budviciaceae</taxon>
        <taxon>Budvicia</taxon>
    </lineage>
</organism>
<dbReference type="EMBL" id="PDDX01000001">
    <property type="protein sequence ID" value="PHI32241.1"/>
    <property type="molecule type" value="Genomic_DNA"/>
</dbReference>
<dbReference type="Proteomes" id="UP000224974">
    <property type="component" value="Unassembled WGS sequence"/>
</dbReference>
<keyword evidence="1" id="KW-0472">Membrane</keyword>
<keyword evidence="4" id="KW-1185">Reference proteome</keyword>
<accession>A0A2C6DTU3</accession>
<keyword evidence="1" id="KW-1133">Transmembrane helix</keyword>
<keyword evidence="1" id="KW-0812">Transmembrane</keyword>
<evidence type="ECO:0000256" key="1">
    <source>
        <dbReference type="SAM" id="Phobius"/>
    </source>
</evidence>
<comment type="caution">
    <text evidence="3">The sequence shown here is derived from an EMBL/GenBank/DDBJ whole genome shotgun (WGS) entry which is preliminary data.</text>
</comment>
<feature type="transmembrane region" description="Helical" evidence="1">
    <location>
        <begin position="15"/>
        <end position="34"/>
    </location>
</feature>
<evidence type="ECO:0000313" key="3">
    <source>
        <dbReference type="EMBL" id="PHI32241.1"/>
    </source>
</evidence>
<dbReference type="RefSeq" id="WP_029095974.1">
    <property type="nucleotide sequence ID" value="NZ_PDDX01000001.1"/>
</dbReference>
<dbReference type="Pfam" id="PF14018">
    <property type="entry name" value="DUF4234"/>
    <property type="match status" value="1"/>
</dbReference>
<evidence type="ECO:0000313" key="4">
    <source>
        <dbReference type="Proteomes" id="UP000224974"/>
    </source>
</evidence>
<feature type="transmembrane region" description="Helical" evidence="1">
    <location>
        <begin position="54"/>
        <end position="76"/>
    </location>
</feature>
<protein>
    <submittedName>
        <fullName evidence="3">DUF4234 domain-containing protein</fullName>
    </submittedName>
</protein>
<gene>
    <name evidence="3" type="ORF">CRN84_24435</name>
</gene>
<name>A0A2C6DTU3_9GAMM</name>
<reference evidence="4" key="1">
    <citation type="submission" date="2017-09" db="EMBL/GenBank/DDBJ databases">
        <title>FDA dAtabase for Regulatory Grade micrObial Sequences (FDA-ARGOS): Supporting development and validation of Infectious Disease Dx tests.</title>
        <authorList>
            <person name="Minogue T."/>
            <person name="Wolcott M."/>
            <person name="Wasieloski L."/>
            <person name="Aguilar W."/>
            <person name="Moore D."/>
            <person name="Tallon L."/>
            <person name="Sadzewicz L."/>
            <person name="Ott S."/>
            <person name="Zhao X."/>
            <person name="Nagaraj S."/>
            <person name="Vavikolanu K."/>
            <person name="Aluvathingal J."/>
            <person name="Nadendla S."/>
            <person name="Sichtig H."/>
        </authorList>
    </citation>
    <scope>NUCLEOTIDE SEQUENCE [LARGE SCALE GENOMIC DNA]</scope>
    <source>
        <strain evidence="4">FDAARGOS_387</strain>
    </source>
</reference>
<sequence length="171" mass="19389">MHNISTLKDQLNTKTLNFVLLSFATGGIYLLMWLYKNQSVITDTTRNPFSNNLYIIWIAVCFGLSSQLQPYIGIGAGEYSDNNSSDGIAILILLLSLAGNVLCIVWAFKAKSALQHYALMEFKFELKMNAFYTFLFSVFYITYCINAMPEALQKHNIIHGSRPLSEERHAE</sequence>
<dbReference type="InterPro" id="IPR025328">
    <property type="entry name" value="DUF4234"/>
</dbReference>
<dbReference type="OrthoDB" id="7060663at2"/>
<feature type="transmembrane region" description="Helical" evidence="1">
    <location>
        <begin position="129"/>
        <end position="148"/>
    </location>
</feature>
<feature type="domain" description="DUF4234" evidence="2">
    <location>
        <begin position="16"/>
        <end position="115"/>
    </location>
</feature>
<dbReference type="AlphaFoldDB" id="A0A2C6DTU3"/>
<feature type="transmembrane region" description="Helical" evidence="1">
    <location>
        <begin position="88"/>
        <end position="108"/>
    </location>
</feature>
<evidence type="ECO:0000259" key="2">
    <source>
        <dbReference type="Pfam" id="PF14018"/>
    </source>
</evidence>
<proteinExistence type="predicted"/>